<organism evidence="10 11">
    <name type="scientific">Ficus carica</name>
    <name type="common">Common fig</name>
    <dbReference type="NCBI Taxonomy" id="3494"/>
    <lineage>
        <taxon>Eukaryota</taxon>
        <taxon>Viridiplantae</taxon>
        <taxon>Streptophyta</taxon>
        <taxon>Embryophyta</taxon>
        <taxon>Tracheophyta</taxon>
        <taxon>Spermatophyta</taxon>
        <taxon>Magnoliopsida</taxon>
        <taxon>eudicotyledons</taxon>
        <taxon>Gunneridae</taxon>
        <taxon>Pentapetalae</taxon>
        <taxon>rosids</taxon>
        <taxon>fabids</taxon>
        <taxon>Rosales</taxon>
        <taxon>Moraceae</taxon>
        <taxon>Ficeae</taxon>
        <taxon>Ficus</taxon>
    </lineage>
</organism>
<dbReference type="Pfam" id="PF00295">
    <property type="entry name" value="Glyco_hydro_28"/>
    <property type="match status" value="1"/>
</dbReference>
<dbReference type="PANTHER" id="PTHR31375">
    <property type="match status" value="1"/>
</dbReference>
<comment type="subcellular location">
    <subcellularLocation>
        <location evidence="1">Secreted</location>
        <location evidence="1">Cell wall</location>
    </subcellularLocation>
</comment>
<dbReference type="InterPro" id="IPR012334">
    <property type="entry name" value="Pectin_lyas_fold"/>
</dbReference>
<comment type="similarity">
    <text evidence="2 9">Belongs to the glycosyl hydrolase 28 family.</text>
</comment>
<evidence type="ECO:0008006" key="12">
    <source>
        <dbReference type="Google" id="ProtNLM"/>
    </source>
</evidence>
<evidence type="ECO:0000313" key="10">
    <source>
        <dbReference type="EMBL" id="GMN51731.1"/>
    </source>
</evidence>
<evidence type="ECO:0000256" key="5">
    <source>
        <dbReference type="ARBA" id="ARBA00022801"/>
    </source>
</evidence>
<accession>A0AA88DD29</accession>
<keyword evidence="7" id="KW-0961">Cell wall biogenesis/degradation</keyword>
<dbReference type="PROSITE" id="PS00502">
    <property type="entry name" value="POLYGALACTURONASE"/>
    <property type="match status" value="1"/>
</dbReference>
<evidence type="ECO:0000256" key="7">
    <source>
        <dbReference type="ARBA" id="ARBA00023316"/>
    </source>
</evidence>
<dbReference type="Gene3D" id="2.160.20.10">
    <property type="entry name" value="Single-stranded right-handed beta-helix, Pectin lyase-like"/>
    <property type="match status" value="1"/>
</dbReference>
<evidence type="ECO:0000256" key="3">
    <source>
        <dbReference type="ARBA" id="ARBA00022512"/>
    </source>
</evidence>
<evidence type="ECO:0000256" key="4">
    <source>
        <dbReference type="ARBA" id="ARBA00022525"/>
    </source>
</evidence>
<keyword evidence="6 9" id="KW-0326">Glycosidase</keyword>
<comment type="caution">
    <text evidence="10">The sequence shown here is derived from an EMBL/GenBank/DDBJ whole genome shotgun (WGS) entry which is preliminary data.</text>
</comment>
<evidence type="ECO:0000256" key="9">
    <source>
        <dbReference type="RuleBase" id="RU361169"/>
    </source>
</evidence>
<protein>
    <recommendedName>
        <fullName evidence="12">Polygalacturonase</fullName>
    </recommendedName>
</protein>
<keyword evidence="11" id="KW-1185">Reference proteome</keyword>
<keyword evidence="5 9" id="KW-0378">Hydrolase</keyword>
<evidence type="ECO:0000256" key="1">
    <source>
        <dbReference type="ARBA" id="ARBA00004191"/>
    </source>
</evidence>
<name>A0AA88DD29_FICCA</name>
<reference evidence="10" key="1">
    <citation type="submission" date="2023-07" db="EMBL/GenBank/DDBJ databases">
        <title>draft genome sequence of fig (Ficus carica).</title>
        <authorList>
            <person name="Takahashi T."/>
            <person name="Nishimura K."/>
        </authorList>
    </citation>
    <scope>NUCLEOTIDE SEQUENCE</scope>
</reference>
<dbReference type="AlphaFoldDB" id="A0AA88DD29"/>
<dbReference type="Proteomes" id="UP001187192">
    <property type="component" value="Unassembled WGS sequence"/>
</dbReference>
<dbReference type="InterPro" id="IPR011050">
    <property type="entry name" value="Pectin_lyase_fold/virulence"/>
</dbReference>
<dbReference type="EMBL" id="BTGU01000038">
    <property type="protein sequence ID" value="GMN51731.1"/>
    <property type="molecule type" value="Genomic_DNA"/>
</dbReference>
<keyword evidence="3" id="KW-0134">Cell wall</keyword>
<dbReference type="InterPro" id="IPR000743">
    <property type="entry name" value="Glyco_hydro_28"/>
</dbReference>
<dbReference type="GO" id="GO:0005975">
    <property type="term" value="P:carbohydrate metabolic process"/>
    <property type="evidence" value="ECO:0007669"/>
    <property type="project" value="InterPro"/>
</dbReference>
<dbReference type="GO" id="GO:0071555">
    <property type="term" value="P:cell wall organization"/>
    <property type="evidence" value="ECO:0007669"/>
    <property type="project" value="UniProtKB-KW"/>
</dbReference>
<dbReference type="GO" id="GO:0004650">
    <property type="term" value="F:polygalacturonase activity"/>
    <property type="evidence" value="ECO:0007669"/>
    <property type="project" value="InterPro"/>
</dbReference>
<gene>
    <name evidence="10" type="ORF">TIFTF001_020878</name>
</gene>
<dbReference type="SUPFAM" id="SSF51126">
    <property type="entry name" value="Pectin lyase-like"/>
    <property type="match status" value="1"/>
</dbReference>
<sequence>MNIFACRDIKLDQMHIMAPGNSSNTDGIHIAETTGLKVWDSVVSTGDNCLSFGPGTKNIDISRVQCGPGHGISIGSLRKNP</sequence>
<keyword evidence="4" id="KW-0964">Secreted</keyword>
<feature type="active site" evidence="8">
    <location>
        <position position="70"/>
    </location>
</feature>
<evidence type="ECO:0000256" key="2">
    <source>
        <dbReference type="ARBA" id="ARBA00008834"/>
    </source>
</evidence>
<evidence type="ECO:0000256" key="8">
    <source>
        <dbReference type="PROSITE-ProRule" id="PRU10052"/>
    </source>
</evidence>
<evidence type="ECO:0000256" key="6">
    <source>
        <dbReference type="ARBA" id="ARBA00023295"/>
    </source>
</evidence>
<proteinExistence type="inferred from homology"/>
<evidence type="ECO:0000313" key="11">
    <source>
        <dbReference type="Proteomes" id="UP001187192"/>
    </source>
</evidence>